<evidence type="ECO:0000256" key="9">
    <source>
        <dbReference type="SAM" id="MobiDB-lite"/>
    </source>
</evidence>
<keyword evidence="7 8" id="KW-0949">S-adenosyl-L-methionine</keyword>
<dbReference type="EMBL" id="CP046234">
    <property type="protein sequence ID" value="WFD46517.1"/>
    <property type="molecule type" value="Genomic_DNA"/>
</dbReference>
<dbReference type="InterPro" id="IPR007213">
    <property type="entry name" value="Ppm1/Ppm2/Tcmp"/>
</dbReference>
<evidence type="ECO:0000256" key="2">
    <source>
        <dbReference type="ARBA" id="ARBA00010703"/>
    </source>
</evidence>
<keyword evidence="6 8" id="KW-0808">Transferase</keyword>
<evidence type="ECO:0000256" key="5">
    <source>
        <dbReference type="ARBA" id="ARBA00022603"/>
    </source>
</evidence>
<evidence type="ECO:0000256" key="1">
    <source>
        <dbReference type="ARBA" id="ARBA00000724"/>
    </source>
</evidence>
<sequence>MDERRTGQAPKLSLGTPFRRSTQTPSADVSKEGAVRATDSDALLSRVSAVKLGYVPPDAYAPLFVSTREPPPRRPLLINIGTALRSGEVDERVDAFLSSGSLQLPRRSTNVDRVQIVSLGAGSDSRFWRLHEAGTTGFAHLHRYVEVDYPQIASHKSARIRAESSLHTPLGPLQESGLDEIHAEKYVLLADDLYAYGDQAQEEPLARLLAQLDTTLPTLFLWECVLAYLDPTMANRLMERIFAQVPNTSILCYDMCVGGDHAELHAPPDRFGRVMLQNLSARRLELVGARKYTTPESYAKRFQALLEQTRPDSQVHSGAYSLRSAWQTLDANDRQRLSRLEGLDEMEELEMLLGHYCMSWAERHSS</sequence>
<evidence type="ECO:0000313" key="11">
    <source>
        <dbReference type="Proteomes" id="UP000818624"/>
    </source>
</evidence>
<organism evidence="10 11">
    <name type="scientific">Malassezia furfur</name>
    <name type="common">Pityriasis versicolor infection agent</name>
    <name type="synonym">Pityrosporum furfur</name>
    <dbReference type="NCBI Taxonomy" id="55194"/>
    <lineage>
        <taxon>Eukaryota</taxon>
        <taxon>Fungi</taxon>
        <taxon>Dikarya</taxon>
        <taxon>Basidiomycota</taxon>
        <taxon>Ustilaginomycotina</taxon>
        <taxon>Malasseziomycetes</taxon>
        <taxon>Malasseziales</taxon>
        <taxon>Malasseziaceae</taxon>
        <taxon>Malassezia</taxon>
    </lineage>
</organism>
<dbReference type="Proteomes" id="UP000818624">
    <property type="component" value="Chromosome 1"/>
</dbReference>
<keyword evidence="11" id="KW-1185">Reference proteome</keyword>
<dbReference type="PANTHER" id="PTHR13600:SF21">
    <property type="entry name" value="LEUCINE CARBOXYL METHYLTRANSFERASE 1"/>
    <property type="match status" value="1"/>
</dbReference>
<evidence type="ECO:0000313" key="10">
    <source>
        <dbReference type="EMBL" id="WFD46517.1"/>
    </source>
</evidence>
<dbReference type="Gene3D" id="3.40.50.150">
    <property type="entry name" value="Vaccinia Virus protein VP39"/>
    <property type="match status" value="1"/>
</dbReference>
<feature type="region of interest" description="Disordered" evidence="9">
    <location>
        <begin position="1"/>
        <end position="34"/>
    </location>
</feature>
<evidence type="ECO:0000256" key="3">
    <source>
        <dbReference type="ARBA" id="ARBA00012834"/>
    </source>
</evidence>
<dbReference type="GO" id="GO:0032259">
    <property type="term" value="P:methylation"/>
    <property type="evidence" value="ECO:0007669"/>
    <property type="project" value="UniProtKB-KW"/>
</dbReference>
<dbReference type="SUPFAM" id="SSF53335">
    <property type="entry name" value="S-adenosyl-L-methionine-dependent methyltransferases"/>
    <property type="match status" value="1"/>
</dbReference>
<name>A0ABY8ENV3_MALFU</name>
<comment type="catalytic activity">
    <reaction evidence="1 8">
        <text>[phosphatase 2A protein]-C-terminal L-leucine + S-adenosyl-L-methionine = [phosphatase 2A protein]-C-terminal L-leucine methyl ester + S-adenosyl-L-homocysteine</text>
        <dbReference type="Rhea" id="RHEA:48544"/>
        <dbReference type="Rhea" id="RHEA-COMP:12134"/>
        <dbReference type="Rhea" id="RHEA-COMP:12135"/>
        <dbReference type="ChEBI" id="CHEBI:57856"/>
        <dbReference type="ChEBI" id="CHEBI:59789"/>
        <dbReference type="ChEBI" id="CHEBI:90516"/>
        <dbReference type="ChEBI" id="CHEBI:90517"/>
        <dbReference type="EC" id="2.1.1.233"/>
    </reaction>
</comment>
<keyword evidence="5 8" id="KW-0489">Methyltransferase</keyword>
<protein>
    <recommendedName>
        <fullName evidence="4 8">Leucine carboxyl methyltransferase 1</fullName>
        <ecNumber evidence="3 8">2.1.1.233</ecNumber>
    </recommendedName>
</protein>
<accession>A0ABY8ENV3</accession>
<dbReference type="PANTHER" id="PTHR13600">
    <property type="entry name" value="LEUCINE CARBOXYL METHYLTRANSFERASE"/>
    <property type="match status" value="1"/>
</dbReference>
<dbReference type="Pfam" id="PF04072">
    <property type="entry name" value="LCM"/>
    <property type="match status" value="1"/>
</dbReference>
<reference evidence="10 11" key="1">
    <citation type="journal article" date="2020" name="Elife">
        <title>Loss of centromere function drives karyotype evolution in closely related Malassezia species.</title>
        <authorList>
            <person name="Sankaranarayanan S.R."/>
            <person name="Ianiri G."/>
            <person name="Coelho M.A."/>
            <person name="Reza M.H."/>
            <person name="Thimmappa B.C."/>
            <person name="Ganguly P."/>
            <person name="Vadnala R.N."/>
            <person name="Sun S."/>
            <person name="Siddharthan R."/>
            <person name="Tellgren-Roth C."/>
            <person name="Dawson T.L."/>
            <person name="Heitman J."/>
            <person name="Sanyal K."/>
        </authorList>
    </citation>
    <scope>NUCLEOTIDE SEQUENCE [LARGE SCALE GENOMIC DNA]</scope>
    <source>
        <strain evidence="10">CBS14141</strain>
    </source>
</reference>
<dbReference type="InterPro" id="IPR029063">
    <property type="entry name" value="SAM-dependent_MTases_sf"/>
</dbReference>
<dbReference type="GO" id="GO:0018423">
    <property type="term" value="F:protein C-terminal leucine carboxyl O-methyltransferase activity"/>
    <property type="evidence" value="ECO:0007669"/>
    <property type="project" value="UniProtKB-EC"/>
</dbReference>
<evidence type="ECO:0000256" key="4">
    <source>
        <dbReference type="ARBA" id="ARBA00017497"/>
    </source>
</evidence>
<gene>
    <name evidence="10" type="primary">PPM1</name>
    <name evidence="10" type="ORF">GLX27_001153</name>
</gene>
<comment type="similarity">
    <text evidence="2 8">Belongs to the methyltransferase superfamily. LCMT family.</text>
</comment>
<comment type="function">
    <text evidence="8">Methylates the carboxyl group of the C-terminal leucine residue of protein phosphatase 2A catalytic subunits to form alpha-leucine ester residues.</text>
</comment>
<proteinExistence type="inferred from homology"/>
<dbReference type="InterPro" id="IPR016651">
    <property type="entry name" value="LCMT1"/>
</dbReference>
<evidence type="ECO:0000256" key="6">
    <source>
        <dbReference type="ARBA" id="ARBA00022679"/>
    </source>
</evidence>
<dbReference type="EC" id="2.1.1.233" evidence="3 8"/>
<evidence type="ECO:0000256" key="7">
    <source>
        <dbReference type="ARBA" id="ARBA00022691"/>
    </source>
</evidence>
<dbReference type="PIRSF" id="PIRSF016305">
    <property type="entry name" value="LCM_mtfrase"/>
    <property type="match status" value="1"/>
</dbReference>
<evidence type="ECO:0000256" key="8">
    <source>
        <dbReference type="PIRNR" id="PIRNR016305"/>
    </source>
</evidence>